<reference evidence="11" key="1">
    <citation type="submission" date="2025-08" db="UniProtKB">
        <authorList>
            <consortium name="Ensembl"/>
        </authorList>
    </citation>
    <scope>IDENTIFICATION</scope>
</reference>
<dbReference type="Proteomes" id="UP000694700">
    <property type="component" value="Unplaced"/>
</dbReference>
<dbReference type="EC" id="2.3.2.27" evidence="8"/>
<dbReference type="InterPro" id="IPR001841">
    <property type="entry name" value="Znf_RING"/>
</dbReference>
<feature type="compositionally biased region" description="Polar residues" evidence="9">
    <location>
        <begin position="399"/>
        <end position="413"/>
    </location>
</feature>
<evidence type="ECO:0000256" key="3">
    <source>
        <dbReference type="ARBA" id="ARBA00022723"/>
    </source>
</evidence>
<dbReference type="SUPFAM" id="SSF57850">
    <property type="entry name" value="RING/U-box"/>
    <property type="match status" value="1"/>
</dbReference>
<dbReference type="Ensembl" id="ENSCCRT00015044772.1">
    <property type="protein sequence ID" value="ENSCCRP00015043314.1"/>
    <property type="gene ID" value="ENSCCRG00015016733.1"/>
</dbReference>
<dbReference type="InterPro" id="IPR045194">
    <property type="entry name" value="MGRN1/RNF157-like"/>
</dbReference>
<evidence type="ECO:0000256" key="2">
    <source>
        <dbReference type="ARBA" id="ARBA00022679"/>
    </source>
</evidence>
<dbReference type="SMART" id="SM00184">
    <property type="entry name" value="RING"/>
    <property type="match status" value="1"/>
</dbReference>
<dbReference type="GO" id="GO:0008333">
    <property type="term" value="P:endosome to lysosome transport"/>
    <property type="evidence" value="ECO:0007669"/>
    <property type="project" value="TreeGrafter"/>
</dbReference>
<protein>
    <recommendedName>
        <fullName evidence="8">E3 ubiquitin-protein ligase</fullName>
        <ecNumber evidence="8">2.3.2.27</ecNumber>
    </recommendedName>
    <alternativeName>
        <fullName evidence="8">RING-type E3 ubiquitin transferase</fullName>
    </alternativeName>
</protein>
<dbReference type="AlphaFoldDB" id="A0A8C1UWW5"/>
<keyword evidence="4 7" id="KW-0863">Zinc-finger</keyword>
<keyword evidence="8" id="KW-0963">Cytoplasm</keyword>
<feature type="domain" description="RING-type" evidence="10">
    <location>
        <begin position="221"/>
        <end position="260"/>
    </location>
</feature>
<dbReference type="Pfam" id="PF26192">
    <property type="entry name" value="RNF157-like_N"/>
    <property type="match status" value="1"/>
</dbReference>
<feature type="compositionally biased region" description="Polar residues" evidence="9">
    <location>
        <begin position="359"/>
        <end position="379"/>
    </location>
</feature>
<evidence type="ECO:0000256" key="9">
    <source>
        <dbReference type="SAM" id="MobiDB-lite"/>
    </source>
</evidence>
<dbReference type="Pfam" id="PF13920">
    <property type="entry name" value="zf-C3HC4_3"/>
    <property type="match status" value="1"/>
</dbReference>
<comment type="catalytic activity">
    <reaction evidence="1 8">
        <text>S-ubiquitinyl-[E2 ubiquitin-conjugating enzyme]-L-cysteine + [acceptor protein]-L-lysine = [E2 ubiquitin-conjugating enzyme]-L-cysteine + N(6)-ubiquitinyl-[acceptor protein]-L-lysine.</text>
        <dbReference type="EC" id="2.3.2.27"/>
    </reaction>
</comment>
<dbReference type="GO" id="GO:0008270">
    <property type="term" value="F:zinc ion binding"/>
    <property type="evidence" value="ECO:0007669"/>
    <property type="project" value="UniProtKB-KW"/>
</dbReference>
<dbReference type="GO" id="GO:0005886">
    <property type="term" value="C:plasma membrane"/>
    <property type="evidence" value="ECO:0007669"/>
    <property type="project" value="TreeGrafter"/>
</dbReference>
<evidence type="ECO:0000256" key="6">
    <source>
        <dbReference type="ARBA" id="ARBA00022833"/>
    </source>
</evidence>
<dbReference type="PANTHER" id="PTHR22996:SF2">
    <property type="entry name" value="E3 UBIQUITIN-PROTEIN LIGASE MGRN1"/>
    <property type="match status" value="1"/>
</dbReference>
<evidence type="ECO:0000259" key="10">
    <source>
        <dbReference type="PROSITE" id="PS50089"/>
    </source>
</evidence>
<accession>A0A8C1UWW5</accession>
<comment type="function">
    <text evidence="8">E3 ubiquitin ligase.</text>
</comment>
<evidence type="ECO:0000256" key="1">
    <source>
        <dbReference type="ARBA" id="ARBA00000900"/>
    </source>
</evidence>
<proteinExistence type="predicted"/>
<dbReference type="GO" id="GO:0005769">
    <property type="term" value="C:early endosome"/>
    <property type="evidence" value="ECO:0007669"/>
    <property type="project" value="TreeGrafter"/>
</dbReference>
<sequence length="413" mass="45293">MGSILSRRIAGVEDIDIQANSAYRYPPKSGNYFASHFFMGGEKFDTPHPEGYLFGENMDLNFLGNRPVQFPYVTPAPHEPVKTLRSLVNIRKDSLRLVRYKDDADSPTDDEGAKPRALYGVEFTFDSDARVAITIYCQAFEEFSNGMAIYNPKTPALVSETVYYKRGVSQQFTLPSFKIDFSEWKEDDVSIFSIAQCCHSPLMVKSTLPSDDENSDNSNECVVCLSDLRDTLILPCRHLCLCNSCADTLRYQANNCPICRLPFRALLQIRAVRKKPGALSPVSFSPVLAQSMDHDEHSSSDSVPPGFEPISLLEALNGLGAASPGLPSAPLYDEINFSGSLSGESRQLSSPDHSGDSGGQKSKVSKSPDSTLRSPSSPIQEEDEEKLSEMSDAQAHMLLSSSPAPTEVSSTDT</sequence>
<dbReference type="GO" id="GO:0061630">
    <property type="term" value="F:ubiquitin protein ligase activity"/>
    <property type="evidence" value="ECO:0007669"/>
    <property type="project" value="UniProtKB-UniRule"/>
</dbReference>
<evidence type="ECO:0000256" key="8">
    <source>
        <dbReference type="RuleBase" id="RU369081"/>
    </source>
</evidence>
<evidence type="ECO:0000256" key="4">
    <source>
        <dbReference type="ARBA" id="ARBA00022771"/>
    </source>
</evidence>
<dbReference type="Gene3D" id="3.30.40.10">
    <property type="entry name" value="Zinc/RING finger domain, C3HC4 (zinc finger)"/>
    <property type="match status" value="1"/>
</dbReference>
<name>A0A8C1UWW5_CYPCA</name>
<evidence type="ECO:0000256" key="5">
    <source>
        <dbReference type="ARBA" id="ARBA00022786"/>
    </source>
</evidence>
<dbReference type="GO" id="GO:0016567">
    <property type="term" value="P:protein ubiquitination"/>
    <property type="evidence" value="ECO:0007669"/>
    <property type="project" value="UniProtKB-UniRule"/>
</dbReference>
<feature type="region of interest" description="Disordered" evidence="9">
    <location>
        <begin position="341"/>
        <end position="413"/>
    </location>
</feature>
<keyword evidence="6 8" id="KW-0862">Zinc</keyword>
<keyword evidence="3 8" id="KW-0479">Metal-binding</keyword>
<dbReference type="GO" id="GO:0045744">
    <property type="term" value="P:negative regulation of G protein-coupled receptor signaling pathway"/>
    <property type="evidence" value="ECO:0007669"/>
    <property type="project" value="TreeGrafter"/>
</dbReference>
<feature type="compositionally biased region" description="Polar residues" evidence="9">
    <location>
        <begin position="341"/>
        <end position="352"/>
    </location>
</feature>
<evidence type="ECO:0000313" key="11">
    <source>
        <dbReference type="Ensembl" id="ENSCCRP00015043314.1"/>
    </source>
</evidence>
<dbReference type="GO" id="GO:0043951">
    <property type="term" value="P:negative regulation of cAMP-mediated signaling"/>
    <property type="evidence" value="ECO:0007669"/>
    <property type="project" value="TreeGrafter"/>
</dbReference>
<dbReference type="GO" id="GO:0005634">
    <property type="term" value="C:nucleus"/>
    <property type="evidence" value="ECO:0007669"/>
    <property type="project" value="TreeGrafter"/>
</dbReference>
<comment type="subcellular location">
    <subcellularLocation>
        <location evidence="8">Cytoplasm</location>
    </subcellularLocation>
</comment>
<dbReference type="PROSITE" id="PS50089">
    <property type="entry name" value="ZF_RING_2"/>
    <property type="match status" value="1"/>
</dbReference>
<dbReference type="InterPro" id="IPR058981">
    <property type="entry name" value="MGRN1/RNF157-like_N"/>
</dbReference>
<evidence type="ECO:0000256" key="7">
    <source>
        <dbReference type="PROSITE-ProRule" id="PRU00175"/>
    </source>
</evidence>
<dbReference type="InterPro" id="IPR013083">
    <property type="entry name" value="Znf_RING/FYVE/PHD"/>
</dbReference>
<organism evidence="11 12">
    <name type="scientific">Cyprinus carpio</name>
    <name type="common">Common carp</name>
    <dbReference type="NCBI Taxonomy" id="7962"/>
    <lineage>
        <taxon>Eukaryota</taxon>
        <taxon>Metazoa</taxon>
        <taxon>Chordata</taxon>
        <taxon>Craniata</taxon>
        <taxon>Vertebrata</taxon>
        <taxon>Euteleostomi</taxon>
        <taxon>Actinopterygii</taxon>
        <taxon>Neopterygii</taxon>
        <taxon>Teleostei</taxon>
        <taxon>Ostariophysi</taxon>
        <taxon>Cypriniformes</taxon>
        <taxon>Cyprinidae</taxon>
        <taxon>Cyprininae</taxon>
        <taxon>Cyprinus</taxon>
    </lineage>
</organism>
<dbReference type="PANTHER" id="PTHR22996">
    <property type="entry name" value="MAHOGUNIN"/>
    <property type="match status" value="1"/>
</dbReference>
<evidence type="ECO:0000313" key="12">
    <source>
        <dbReference type="Proteomes" id="UP000694700"/>
    </source>
</evidence>
<dbReference type="FunFam" id="3.30.40.10:FF:000013">
    <property type="entry name" value="E3 ubiquitin-protein ligase MGRN1 isoform 1"/>
    <property type="match status" value="1"/>
</dbReference>
<keyword evidence="2 8" id="KW-0808">Transferase</keyword>
<keyword evidence="5 8" id="KW-0833">Ubl conjugation pathway</keyword>